<dbReference type="GO" id="GO:0000287">
    <property type="term" value="F:magnesium ion binding"/>
    <property type="evidence" value="ECO:0007669"/>
    <property type="project" value="InterPro"/>
</dbReference>
<gene>
    <name evidence="6" type="primary">TPS2</name>
</gene>
<protein>
    <submittedName>
        <fullName evidence="6">Linalool synthase</fullName>
    </submittedName>
</protein>
<comment type="cofactor">
    <cofactor evidence="1">
        <name>Mg(2+)</name>
        <dbReference type="ChEBI" id="CHEBI:18420"/>
    </cofactor>
</comment>
<dbReference type="EMBL" id="MN829548">
    <property type="protein sequence ID" value="QOC69157.1"/>
    <property type="molecule type" value="mRNA"/>
</dbReference>
<dbReference type="Gene3D" id="1.50.10.130">
    <property type="entry name" value="Terpene synthase, N-terminal domain"/>
    <property type="match status" value="1"/>
</dbReference>
<dbReference type="Gene3D" id="1.10.600.10">
    <property type="entry name" value="Farnesyl Diphosphate Synthase"/>
    <property type="match status" value="1"/>
</dbReference>
<dbReference type="SUPFAM" id="SSF48239">
    <property type="entry name" value="Terpenoid cyclases/Protein prenyltransferases"/>
    <property type="match status" value="1"/>
</dbReference>
<dbReference type="SUPFAM" id="SSF48576">
    <property type="entry name" value="Terpenoid synthases"/>
    <property type="match status" value="1"/>
</dbReference>
<organism evidence="6">
    <name type="scientific">Wurfbainia longiligularis</name>
    <dbReference type="NCBI Taxonomy" id="648859"/>
    <lineage>
        <taxon>Eukaryota</taxon>
        <taxon>Viridiplantae</taxon>
        <taxon>Streptophyta</taxon>
        <taxon>Embryophyta</taxon>
        <taxon>Tracheophyta</taxon>
        <taxon>Spermatophyta</taxon>
        <taxon>Magnoliopsida</taxon>
        <taxon>Liliopsida</taxon>
        <taxon>Zingiberales</taxon>
        <taxon>Zingiberaceae</taxon>
        <taxon>Wurfbainia</taxon>
    </lineage>
</organism>
<evidence type="ECO:0000256" key="1">
    <source>
        <dbReference type="ARBA" id="ARBA00001946"/>
    </source>
</evidence>
<sequence length="587" mass="67899">MSLFLAPPSYFPLRSLRRSTAANQPRLPVLVQCSAADKKSPAARRSSPYQPNMWNNDYIQSLTAESPSKGEEEDRTTKRLMLLKERISEVICEKKEVEEQLRLIDHLQQLGVAYHFKDDIKGSLRNFHASLEEISSTFKEDLHATALLFRLLRENGFSITEDIFEEFRDEKGHFRDGLKNHAQGMLSLYEASYYENDGEMVLHEAMEFATEHLKNLLEEDSADMKLKERAAHALELPLNWRMERLHTRWFIEACQREVIVIDNPLLLEFAKLDFNAVQSIYKKELSALSRWWTKLGVVEKLPFARSRLTENYMWTVGWAFEPEYWSFRDAQTKGNCFVTMIDDVYDVYGNLDELELFTSVVDRWDINAIDQLPDYMKILFLALFNTINDDGYKVMKEKGLDIIPYLKRSWADLCKAYLVEAKWYHRCYTPTINEYLENTWISISGPAIFTNAYCMANNLTKQDLDRFSQYPAIAKPSSTLGRLYNDLATSTAEIERGDVPKSIQCCMHERGVSEAVAREQVKELIRGNWKCMNGDRAAASSFEENLKKVALDIARASQFFYQRGDGYGKADGETMNQLMSLLINPIV</sequence>
<evidence type="ECO:0000256" key="3">
    <source>
        <dbReference type="ARBA" id="ARBA00022842"/>
    </source>
</evidence>
<evidence type="ECO:0000256" key="2">
    <source>
        <dbReference type="ARBA" id="ARBA00022723"/>
    </source>
</evidence>
<dbReference type="PANTHER" id="PTHR31225:SF252">
    <property type="entry name" value="TERPENE SYNTHASE 12-RELATED"/>
    <property type="match status" value="1"/>
</dbReference>
<keyword evidence="3" id="KW-0460">Magnesium</keyword>
<evidence type="ECO:0000313" key="6">
    <source>
        <dbReference type="EMBL" id="QOC69157.1"/>
    </source>
</evidence>
<dbReference type="InterPro" id="IPR008949">
    <property type="entry name" value="Isoprenoid_synthase_dom_sf"/>
</dbReference>
<proteinExistence type="evidence at transcript level"/>
<dbReference type="FunFam" id="1.50.10.130:FF:000001">
    <property type="entry name" value="Isoprene synthase, chloroplastic"/>
    <property type="match status" value="1"/>
</dbReference>
<dbReference type="SFLD" id="SFLDS00005">
    <property type="entry name" value="Isoprenoid_Synthase_Type_I"/>
    <property type="match status" value="1"/>
</dbReference>
<dbReference type="Pfam" id="PF01397">
    <property type="entry name" value="Terpene_synth"/>
    <property type="match status" value="1"/>
</dbReference>
<feature type="domain" description="Terpene synthase metal-binding" evidence="5">
    <location>
        <begin position="294"/>
        <end position="530"/>
    </location>
</feature>
<dbReference type="PANTHER" id="PTHR31225">
    <property type="entry name" value="OS04G0344100 PROTEIN-RELATED"/>
    <property type="match status" value="1"/>
</dbReference>
<dbReference type="InterPro" id="IPR050148">
    <property type="entry name" value="Terpene_synthase-like"/>
</dbReference>
<dbReference type="InterPro" id="IPR005630">
    <property type="entry name" value="Terpene_synthase_metal-bd"/>
</dbReference>
<dbReference type="InterPro" id="IPR001906">
    <property type="entry name" value="Terpene_synth_N"/>
</dbReference>
<dbReference type="SFLD" id="SFLDG01019">
    <property type="entry name" value="Terpene_Cyclase_Like_1_C_Termi"/>
    <property type="match status" value="1"/>
</dbReference>
<dbReference type="CDD" id="cd00684">
    <property type="entry name" value="Terpene_cyclase_plant_C1"/>
    <property type="match status" value="1"/>
</dbReference>
<dbReference type="InterPro" id="IPR044814">
    <property type="entry name" value="Terpene_cyclase_plant_C1"/>
</dbReference>
<evidence type="ECO:0000259" key="4">
    <source>
        <dbReference type="Pfam" id="PF01397"/>
    </source>
</evidence>
<dbReference type="FunFam" id="1.10.600.10:FF:000007">
    <property type="entry name" value="Isoprene synthase, chloroplastic"/>
    <property type="match status" value="1"/>
</dbReference>
<dbReference type="AlphaFoldDB" id="A0A7L7T499"/>
<dbReference type="GO" id="GO:0016102">
    <property type="term" value="P:diterpenoid biosynthetic process"/>
    <property type="evidence" value="ECO:0007669"/>
    <property type="project" value="InterPro"/>
</dbReference>
<dbReference type="GO" id="GO:0010333">
    <property type="term" value="F:terpene synthase activity"/>
    <property type="evidence" value="ECO:0007669"/>
    <property type="project" value="InterPro"/>
</dbReference>
<dbReference type="InterPro" id="IPR034741">
    <property type="entry name" value="Terpene_cyclase-like_1_C"/>
</dbReference>
<reference evidence="6" key="1">
    <citation type="submission" date="2019-12" db="EMBL/GenBank/DDBJ databases">
        <authorList>
            <person name="Zhao H."/>
            <person name="Yang J."/>
        </authorList>
    </citation>
    <scope>NUCLEOTIDE SEQUENCE</scope>
</reference>
<evidence type="ECO:0000259" key="5">
    <source>
        <dbReference type="Pfam" id="PF03936"/>
    </source>
</evidence>
<dbReference type="InterPro" id="IPR008930">
    <property type="entry name" value="Terpenoid_cyclase/PrenylTrfase"/>
</dbReference>
<keyword evidence="2" id="KW-0479">Metal-binding</keyword>
<accession>A0A7L7T499</accession>
<dbReference type="Pfam" id="PF03936">
    <property type="entry name" value="Terpene_synth_C"/>
    <property type="match status" value="1"/>
</dbReference>
<dbReference type="InterPro" id="IPR036965">
    <property type="entry name" value="Terpene_synth_N_sf"/>
</dbReference>
<dbReference type="GO" id="GO:0009507">
    <property type="term" value="C:chloroplast"/>
    <property type="evidence" value="ECO:0007669"/>
    <property type="project" value="UniProtKB-ARBA"/>
</dbReference>
<name>A0A7L7T499_9LILI</name>
<feature type="domain" description="Terpene synthase N-terminal" evidence="4">
    <location>
        <begin position="53"/>
        <end position="234"/>
    </location>
</feature>